<evidence type="ECO:0000256" key="10">
    <source>
        <dbReference type="ARBA" id="ARBA00022679"/>
    </source>
</evidence>
<organism evidence="21 22">
    <name type="scientific">Salimicrobium halophilum</name>
    <dbReference type="NCBI Taxonomy" id="86666"/>
    <lineage>
        <taxon>Bacteria</taxon>
        <taxon>Bacillati</taxon>
        <taxon>Bacillota</taxon>
        <taxon>Bacilli</taxon>
        <taxon>Bacillales</taxon>
        <taxon>Bacillaceae</taxon>
        <taxon>Salimicrobium</taxon>
    </lineage>
</organism>
<comment type="pathway">
    <text evidence="3">Phospholipid metabolism; phosphatidylglycerol biosynthesis; phosphatidylglycerol from CDP-diacylglycerol: step 1/2.</text>
</comment>
<comment type="pathway">
    <text evidence="4">Lipid metabolism.</text>
</comment>
<feature type="transmembrane region" description="Helical" evidence="20">
    <location>
        <begin position="90"/>
        <end position="114"/>
    </location>
</feature>
<dbReference type="InterPro" id="IPR000462">
    <property type="entry name" value="CDP-OH_P_trans"/>
</dbReference>
<evidence type="ECO:0000256" key="16">
    <source>
        <dbReference type="ARBA" id="ARBA00023264"/>
    </source>
</evidence>
<sequence length="199" mass="22103">MLEKGYFMNLPNKITLSRIFLIPIFIILMSVPFGWGTLEMGERELPISHLLGAILFIIASTTDWIDGHLARKHNLVTNLGKFLDPLADKLLVSAALILLVEIGLAPAWIVILIISREFAVTGLRLVAAGEGAVLAASQMGKLKTWIQIVAISLLLLHNFPFAFLGFPLGIIGLYLALLITVYSGYDYFKKNWHVMRDSK</sequence>
<dbReference type="InterPro" id="IPR043130">
    <property type="entry name" value="CDP-OH_PTrfase_TM_dom"/>
</dbReference>
<dbReference type="EMBL" id="FNEV01000001">
    <property type="protein sequence ID" value="SDJ00593.1"/>
    <property type="molecule type" value="Genomic_DNA"/>
</dbReference>
<feature type="transmembrane region" description="Helical" evidence="20">
    <location>
        <begin position="50"/>
        <end position="70"/>
    </location>
</feature>
<keyword evidence="10 19" id="KW-0808">Transferase</keyword>
<keyword evidence="12 20" id="KW-1133">Transmembrane helix</keyword>
<dbReference type="Gene3D" id="1.20.120.1760">
    <property type="match status" value="1"/>
</dbReference>
<evidence type="ECO:0000256" key="13">
    <source>
        <dbReference type="ARBA" id="ARBA00023098"/>
    </source>
</evidence>
<dbReference type="UniPathway" id="UPA00084">
    <property type="reaction ID" value="UER00503"/>
</dbReference>
<keyword evidence="9" id="KW-0444">Lipid biosynthesis</keyword>
<evidence type="ECO:0000256" key="1">
    <source>
        <dbReference type="ARBA" id="ARBA00003973"/>
    </source>
</evidence>
<protein>
    <recommendedName>
        <fullName evidence="7 18">CDP-diacylglycerol--glycerol-3-phosphate 3-phosphatidyltransferase</fullName>
        <ecNumber evidence="6 18">2.7.8.5</ecNumber>
    </recommendedName>
</protein>
<evidence type="ECO:0000313" key="21">
    <source>
        <dbReference type="EMBL" id="SDJ00593.1"/>
    </source>
</evidence>
<evidence type="ECO:0000256" key="20">
    <source>
        <dbReference type="SAM" id="Phobius"/>
    </source>
</evidence>
<feature type="transmembrane region" description="Helical" evidence="20">
    <location>
        <begin position="20"/>
        <end position="38"/>
    </location>
</feature>
<evidence type="ECO:0000256" key="14">
    <source>
        <dbReference type="ARBA" id="ARBA00023136"/>
    </source>
</evidence>
<proteinExistence type="inferred from homology"/>
<dbReference type="GO" id="GO:0008444">
    <property type="term" value="F:CDP-diacylglycerol-glycerol-3-phosphate 3-phosphatidyltransferase activity"/>
    <property type="evidence" value="ECO:0007669"/>
    <property type="project" value="UniProtKB-UniRule"/>
</dbReference>
<dbReference type="NCBIfam" id="TIGR00560">
    <property type="entry name" value="pgsA"/>
    <property type="match status" value="1"/>
</dbReference>
<comment type="catalytic activity">
    <reaction evidence="17">
        <text>a CDP-1,2-diacyl-sn-glycerol + sn-glycerol 3-phosphate = a 1,2-diacyl-sn-glycero-3-phospho-(1'-sn-glycero-3'-phosphate) + CMP + H(+)</text>
        <dbReference type="Rhea" id="RHEA:12593"/>
        <dbReference type="ChEBI" id="CHEBI:15378"/>
        <dbReference type="ChEBI" id="CHEBI:57597"/>
        <dbReference type="ChEBI" id="CHEBI:58332"/>
        <dbReference type="ChEBI" id="CHEBI:60110"/>
        <dbReference type="ChEBI" id="CHEBI:60377"/>
        <dbReference type="EC" id="2.7.8.5"/>
    </reaction>
</comment>
<evidence type="ECO:0000256" key="9">
    <source>
        <dbReference type="ARBA" id="ARBA00022516"/>
    </source>
</evidence>
<evidence type="ECO:0000313" key="22">
    <source>
        <dbReference type="Proteomes" id="UP000199225"/>
    </source>
</evidence>
<dbReference type="InterPro" id="IPR050324">
    <property type="entry name" value="CDP-alcohol_PTase-I"/>
</dbReference>
<dbReference type="AlphaFoldDB" id="A0A1G8Q7P7"/>
<dbReference type="PROSITE" id="PS00379">
    <property type="entry name" value="CDP_ALCOHOL_P_TRANSF"/>
    <property type="match status" value="1"/>
</dbReference>
<dbReference type="PANTHER" id="PTHR14269:SF62">
    <property type="entry name" value="CDP-DIACYLGLYCEROL--GLYCEROL-3-PHOSPHATE 3-PHOSPHATIDYLTRANSFERASE 1, CHLOROPLASTIC"/>
    <property type="match status" value="1"/>
</dbReference>
<gene>
    <name evidence="21" type="ORF">SAMN04490247_0437</name>
</gene>
<accession>A0A1G8Q7P7</accession>
<evidence type="ECO:0000256" key="18">
    <source>
        <dbReference type="NCBIfam" id="TIGR00560"/>
    </source>
</evidence>
<reference evidence="22" key="1">
    <citation type="submission" date="2016-10" db="EMBL/GenBank/DDBJ databases">
        <authorList>
            <person name="Varghese N."/>
            <person name="Submissions S."/>
        </authorList>
    </citation>
    <scope>NUCLEOTIDE SEQUENCE [LARGE SCALE GENOMIC DNA]</scope>
    <source>
        <strain evidence="22">DSM 4771</strain>
    </source>
</reference>
<dbReference type="PIRSF" id="PIRSF000847">
    <property type="entry name" value="Phos_ph_gly_syn"/>
    <property type="match status" value="1"/>
</dbReference>
<keyword evidence="13" id="KW-0443">Lipid metabolism</keyword>
<dbReference type="InterPro" id="IPR004570">
    <property type="entry name" value="Phosphatidylglycerol_P_synth"/>
</dbReference>
<name>A0A1G8Q7P7_9BACI</name>
<evidence type="ECO:0000256" key="6">
    <source>
        <dbReference type="ARBA" id="ARBA00013170"/>
    </source>
</evidence>
<evidence type="ECO:0000256" key="2">
    <source>
        <dbReference type="ARBA" id="ARBA00004651"/>
    </source>
</evidence>
<evidence type="ECO:0000256" key="19">
    <source>
        <dbReference type="RuleBase" id="RU003750"/>
    </source>
</evidence>
<evidence type="ECO:0000256" key="12">
    <source>
        <dbReference type="ARBA" id="ARBA00022989"/>
    </source>
</evidence>
<dbReference type="Proteomes" id="UP000199225">
    <property type="component" value="Unassembled WGS sequence"/>
</dbReference>
<keyword evidence="15" id="KW-0594">Phospholipid biosynthesis</keyword>
<keyword evidence="16" id="KW-1208">Phospholipid metabolism</keyword>
<keyword evidence="14 20" id="KW-0472">Membrane</keyword>
<evidence type="ECO:0000256" key="4">
    <source>
        <dbReference type="ARBA" id="ARBA00005189"/>
    </source>
</evidence>
<comment type="function">
    <text evidence="1">This protein catalyzes the committed step to the synthesis of the acidic phospholipids.</text>
</comment>
<keyword evidence="22" id="KW-1185">Reference proteome</keyword>
<dbReference type="STRING" id="86666.SAMN04490247_0437"/>
<evidence type="ECO:0000256" key="17">
    <source>
        <dbReference type="ARBA" id="ARBA00048586"/>
    </source>
</evidence>
<feature type="transmembrane region" description="Helical" evidence="20">
    <location>
        <begin position="170"/>
        <end position="188"/>
    </location>
</feature>
<evidence type="ECO:0000256" key="3">
    <source>
        <dbReference type="ARBA" id="ARBA00005042"/>
    </source>
</evidence>
<dbReference type="EC" id="2.7.8.5" evidence="6 18"/>
<comment type="similarity">
    <text evidence="5 19">Belongs to the CDP-alcohol phosphatidyltransferase class-I family.</text>
</comment>
<comment type="subcellular location">
    <subcellularLocation>
        <location evidence="2">Cell membrane</location>
        <topology evidence="2">Multi-pass membrane protein</topology>
    </subcellularLocation>
</comment>
<dbReference type="InterPro" id="IPR048254">
    <property type="entry name" value="CDP_ALCOHOL_P_TRANSF_CS"/>
</dbReference>
<evidence type="ECO:0000256" key="7">
    <source>
        <dbReference type="ARBA" id="ARBA00014944"/>
    </source>
</evidence>
<dbReference type="FunFam" id="1.20.120.1760:FF:000004">
    <property type="entry name" value="CDP-diacylglycerol--glycerol-3-phosphate 3-phosphatidyltransferase"/>
    <property type="match status" value="1"/>
</dbReference>
<dbReference type="GO" id="GO:0005886">
    <property type="term" value="C:plasma membrane"/>
    <property type="evidence" value="ECO:0007669"/>
    <property type="project" value="UniProtKB-SubCell"/>
</dbReference>
<dbReference type="Pfam" id="PF01066">
    <property type="entry name" value="CDP-OH_P_transf"/>
    <property type="match status" value="1"/>
</dbReference>
<evidence type="ECO:0000256" key="5">
    <source>
        <dbReference type="ARBA" id="ARBA00010441"/>
    </source>
</evidence>
<dbReference type="PANTHER" id="PTHR14269">
    <property type="entry name" value="CDP-DIACYLGLYCEROL--GLYCEROL-3-PHOSPHATE 3-PHOSPHATIDYLTRANSFERASE-RELATED"/>
    <property type="match status" value="1"/>
</dbReference>
<evidence type="ECO:0000256" key="11">
    <source>
        <dbReference type="ARBA" id="ARBA00022692"/>
    </source>
</evidence>
<evidence type="ECO:0000256" key="15">
    <source>
        <dbReference type="ARBA" id="ARBA00023209"/>
    </source>
</evidence>
<keyword evidence="11 20" id="KW-0812">Transmembrane</keyword>
<evidence type="ECO:0000256" key="8">
    <source>
        <dbReference type="ARBA" id="ARBA00022475"/>
    </source>
</evidence>
<keyword evidence="8" id="KW-1003">Cell membrane</keyword>
<dbReference type="GO" id="GO:0006655">
    <property type="term" value="P:phosphatidylglycerol biosynthetic process"/>
    <property type="evidence" value="ECO:0007669"/>
    <property type="project" value="UniProtKB-UniPathway"/>
</dbReference>